<keyword evidence="5 12" id="KW-0479">Metal-binding</keyword>
<comment type="subcellular location">
    <subcellularLocation>
        <location evidence="12">Cytoplasm</location>
    </subcellularLocation>
</comment>
<keyword evidence="12" id="KW-0963">Cytoplasm</keyword>
<comment type="similarity">
    <text evidence="12">Belongs to the carbohydrate kinase PfkB family. Ribokinase subfamily.</text>
</comment>
<evidence type="ECO:0000256" key="6">
    <source>
        <dbReference type="ARBA" id="ARBA00022741"/>
    </source>
</evidence>
<dbReference type="Pfam" id="PF00294">
    <property type="entry name" value="PfkB"/>
    <property type="match status" value="1"/>
</dbReference>
<feature type="binding site" evidence="12">
    <location>
        <position position="239"/>
    </location>
    <ligand>
        <name>K(+)</name>
        <dbReference type="ChEBI" id="CHEBI:29103"/>
    </ligand>
</feature>
<feature type="binding site" evidence="12">
    <location>
        <position position="237"/>
    </location>
    <ligand>
        <name>K(+)</name>
        <dbReference type="ChEBI" id="CHEBI:29103"/>
    </ligand>
</feature>
<keyword evidence="4 12" id="KW-0808">Transferase</keyword>
<feature type="active site" description="Proton acceptor" evidence="12">
    <location>
        <position position="243"/>
    </location>
</feature>
<dbReference type="PRINTS" id="PR00990">
    <property type="entry name" value="RIBOKINASE"/>
</dbReference>
<keyword evidence="10 12" id="KW-0630">Potassium</keyword>
<feature type="binding site" evidence="12">
    <location>
        <position position="139"/>
    </location>
    <ligand>
        <name>substrate</name>
    </ligand>
</feature>
<feature type="binding site" evidence="12">
    <location>
        <position position="278"/>
    </location>
    <ligand>
        <name>K(+)</name>
        <dbReference type="ChEBI" id="CHEBI:29103"/>
    </ligand>
</feature>
<dbReference type="InterPro" id="IPR029056">
    <property type="entry name" value="Ribokinase-like"/>
</dbReference>
<evidence type="ECO:0000259" key="13">
    <source>
        <dbReference type="Pfam" id="PF00294"/>
    </source>
</evidence>
<dbReference type="Proteomes" id="UP000681027">
    <property type="component" value="Unassembled WGS sequence"/>
</dbReference>
<dbReference type="PANTHER" id="PTHR10584:SF166">
    <property type="entry name" value="RIBOKINASE"/>
    <property type="match status" value="1"/>
</dbReference>
<dbReference type="PROSITE" id="PS00584">
    <property type="entry name" value="PFKB_KINASES_2"/>
    <property type="match status" value="1"/>
</dbReference>
<dbReference type="InterPro" id="IPR002173">
    <property type="entry name" value="Carboh/pur_kinase_PfkB_CS"/>
</dbReference>
<keyword evidence="15" id="KW-1185">Reference proteome</keyword>
<dbReference type="NCBIfam" id="TIGR02152">
    <property type="entry name" value="D_ribokin_bact"/>
    <property type="match status" value="1"/>
</dbReference>
<comment type="activity regulation">
    <text evidence="12">Activated by a monovalent cation that binds near, but not in, the active site. The most likely occupant of the site in vivo is potassium. Ion binding induces a conformational change that may alter substrate affinity.</text>
</comment>
<evidence type="ECO:0000256" key="3">
    <source>
        <dbReference type="ARBA" id="ARBA00016943"/>
    </source>
</evidence>
<name>A0ABS5NPH9_9BACI</name>
<dbReference type="InterPro" id="IPR011877">
    <property type="entry name" value="Ribokinase"/>
</dbReference>
<evidence type="ECO:0000256" key="9">
    <source>
        <dbReference type="ARBA" id="ARBA00022842"/>
    </source>
</evidence>
<protein>
    <recommendedName>
        <fullName evidence="3 12">Ribokinase</fullName>
        <shortName evidence="12">RK</shortName>
        <ecNumber evidence="2 12">2.7.1.15</ecNumber>
    </recommendedName>
</protein>
<organism evidence="14 15">
    <name type="scientific">Cytobacillus citreus</name>
    <dbReference type="NCBI Taxonomy" id="2833586"/>
    <lineage>
        <taxon>Bacteria</taxon>
        <taxon>Bacillati</taxon>
        <taxon>Bacillota</taxon>
        <taxon>Bacilli</taxon>
        <taxon>Bacillales</taxon>
        <taxon>Bacillaceae</taxon>
        <taxon>Cytobacillus</taxon>
    </lineage>
</organism>
<dbReference type="SUPFAM" id="SSF53613">
    <property type="entry name" value="Ribokinase-like"/>
    <property type="match status" value="1"/>
</dbReference>
<keyword evidence="11 12" id="KW-0119">Carbohydrate metabolism</keyword>
<feature type="binding site" evidence="12">
    <location>
        <position position="243"/>
    </location>
    <ligand>
        <name>substrate</name>
    </ligand>
</feature>
<dbReference type="InterPro" id="IPR011611">
    <property type="entry name" value="PfkB_dom"/>
</dbReference>
<keyword evidence="8 12" id="KW-0067">ATP-binding</keyword>
<accession>A0ABS5NPH9</accession>
<feature type="binding site" evidence="12">
    <location>
        <begin position="242"/>
        <end position="243"/>
    </location>
    <ligand>
        <name>ATP</name>
        <dbReference type="ChEBI" id="CHEBI:30616"/>
    </ligand>
</feature>
<evidence type="ECO:0000313" key="14">
    <source>
        <dbReference type="EMBL" id="MBS4189744.1"/>
    </source>
</evidence>
<dbReference type="EMBL" id="JAGYPM010000001">
    <property type="protein sequence ID" value="MBS4189744.1"/>
    <property type="molecule type" value="Genomic_DNA"/>
</dbReference>
<comment type="pathway">
    <text evidence="12">Carbohydrate metabolism; D-ribose degradation; D-ribose 5-phosphate from beta-D-ribopyranose: step 2/2.</text>
</comment>
<dbReference type="HAMAP" id="MF_01987">
    <property type="entry name" value="Ribokinase"/>
    <property type="match status" value="1"/>
</dbReference>
<dbReference type="CDD" id="cd01174">
    <property type="entry name" value="ribokinase"/>
    <property type="match status" value="1"/>
</dbReference>
<keyword evidence="6 12" id="KW-0547">Nucleotide-binding</keyword>
<comment type="cofactor">
    <cofactor evidence="12">
        <name>Mg(2+)</name>
        <dbReference type="ChEBI" id="CHEBI:18420"/>
    </cofactor>
    <text evidence="12">Requires a divalent cation, most likely magnesium in vivo, as an electrophilic catalyst to aid phosphoryl group transfer. It is the chelate of the metal and the nucleotide that is the actual substrate.</text>
</comment>
<keyword evidence="7 12" id="KW-0418">Kinase</keyword>
<comment type="similarity">
    <text evidence="1">Belongs to the carbohydrate kinase pfkB family.</text>
</comment>
<dbReference type="Gene3D" id="3.40.1190.20">
    <property type="match status" value="1"/>
</dbReference>
<feature type="binding site" evidence="12">
    <location>
        <begin position="211"/>
        <end position="216"/>
    </location>
    <ligand>
        <name>ATP</name>
        <dbReference type="ChEBI" id="CHEBI:30616"/>
    </ligand>
</feature>
<gene>
    <name evidence="12 14" type="primary">rbsK</name>
    <name evidence="14" type="ORF">KHA94_05920</name>
</gene>
<evidence type="ECO:0000256" key="10">
    <source>
        <dbReference type="ARBA" id="ARBA00022958"/>
    </source>
</evidence>
<feature type="domain" description="Carbohydrate kinase PfkB" evidence="13">
    <location>
        <begin position="1"/>
        <end position="284"/>
    </location>
</feature>
<comment type="catalytic activity">
    <reaction evidence="12">
        <text>D-ribose + ATP = D-ribose 5-phosphate + ADP + H(+)</text>
        <dbReference type="Rhea" id="RHEA:13697"/>
        <dbReference type="ChEBI" id="CHEBI:15378"/>
        <dbReference type="ChEBI" id="CHEBI:30616"/>
        <dbReference type="ChEBI" id="CHEBI:47013"/>
        <dbReference type="ChEBI" id="CHEBI:78346"/>
        <dbReference type="ChEBI" id="CHEBI:456216"/>
        <dbReference type="EC" id="2.7.1.15"/>
    </reaction>
</comment>
<feature type="binding site" evidence="12">
    <location>
        <position position="273"/>
    </location>
    <ligand>
        <name>K(+)</name>
        <dbReference type="ChEBI" id="CHEBI:29103"/>
    </ligand>
</feature>
<evidence type="ECO:0000256" key="7">
    <source>
        <dbReference type="ARBA" id="ARBA00022777"/>
    </source>
</evidence>
<evidence type="ECO:0000256" key="8">
    <source>
        <dbReference type="ARBA" id="ARBA00022840"/>
    </source>
</evidence>
<comment type="function">
    <text evidence="12">Catalyzes the phosphorylation of ribose at O-5 in a reaction requiring ATP and magnesium. The resulting D-ribose-5-phosphate can then be used either for sythesis of nucleotides, histidine, and tryptophan, or as a component of the pentose phosphate pathway.</text>
</comment>
<dbReference type="RefSeq" id="WP_213101146.1">
    <property type="nucleotide sequence ID" value="NZ_JAGYPM010000001.1"/>
</dbReference>
<sequence>MGKIAVVGSINIDYFIETDRLPKLGETVLGKSFFISLGGKGANQAVAASRLGGEVSLFGSIGDDENSKVLKEKMEKEEVDLSYIHTVKDTPSGAAFIELCNSDNRILVVPGANKNTDVSYINRVVSELLSYDVTLFQLETPIEMIEHIVPILYDHGKTIILNPAPARKMKTEIIEKITYLTPNEHEFEMVLNSKDQMVDCLRKYPNKLIITCGTKGVAYFNGEKCINVPVVKVEAVDTTGAGDTFSGAFAVAISEGKNLFDSIQFGNAAAGLSVTKKGAQAGMPYRKEVDSLMKERLDHESKGHIY</sequence>
<dbReference type="EC" id="2.7.1.15" evidence="2 12"/>
<feature type="binding site" evidence="12">
    <location>
        <begin position="39"/>
        <end position="43"/>
    </location>
    <ligand>
        <name>substrate</name>
    </ligand>
</feature>
<feature type="binding site" evidence="12">
    <location>
        <position position="276"/>
    </location>
    <ligand>
        <name>K(+)</name>
        <dbReference type="ChEBI" id="CHEBI:29103"/>
    </ligand>
</feature>
<evidence type="ECO:0000256" key="5">
    <source>
        <dbReference type="ARBA" id="ARBA00022723"/>
    </source>
</evidence>
<comment type="caution">
    <text evidence="14">The sequence shown here is derived from an EMBL/GenBank/DDBJ whole genome shotgun (WGS) entry which is preliminary data.</text>
</comment>
<reference evidence="14 15" key="1">
    <citation type="submission" date="2021-05" db="EMBL/GenBank/DDBJ databases">
        <title>Novel Bacillus species.</title>
        <authorList>
            <person name="Liu G."/>
        </authorList>
    </citation>
    <scope>NUCLEOTIDE SEQUENCE [LARGE SCALE GENOMIC DNA]</scope>
    <source>
        <strain evidence="14 15">FJAT-49705</strain>
    </source>
</reference>
<dbReference type="PANTHER" id="PTHR10584">
    <property type="entry name" value="SUGAR KINASE"/>
    <property type="match status" value="1"/>
</dbReference>
<feature type="binding site" evidence="12">
    <location>
        <position position="183"/>
    </location>
    <ligand>
        <name>ATP</name>
        <dbReference type="ChEBI" id="CHEBI:30616"/>
    </ligand>
</feature>
<dbReference type="InterPro" id="IPR002139">
    <property type="entry name" value="Ribo/fructo_kinase"/>
</dbReference>
<comment type="caution">
    <text evidence="12">Lacks conserved residue(s) required for the propagation of feature annotation.</text>
</comment>
<feature type="binding site" evidence="12">
    <location>
        <position position="267"/>
    </location>
    <ligand>
        <name>ATP</name>
        <dbReference type="ChEBI" id="CHEBI:30616"/>
    </ligand>
</feature>
<dbReference type="GO" id="GO:0004747">
    <property type="term" value="F:ribokinase activity"/>
    <property type="evidence" value="ECO:0007669"/>
    <property type="project" value="UniProtKB-EC"/>
</dbReference>
<evidence type="ECO:0000256" key="12">
    <source>
        <dbReference type="HAMAP-Rule" id="MF_01987"/>
    </source>
</evidence>
<evidence type="ECO:0000256" key="1">
    <source>
        <dbReference type="ARBA" id="ARBA00005380"/>
    </source>
</evidence>
<feature type="binding site" evidence="12">
    <location>
        <begin position="11"/>
        <end position="13"/>
    </location>
    <ligand>
        <name>substrate</name>
    </ligand>
</feature>
<keyword evidence="9 12" id="KW-0460">Magnesium</keyword>
<proteinExistence type="inferred from homology"/>
<evidence type="ECO:0000313" key="15">
    <source>
        <dbReference type="Proteomes" id="UP000681027"/>
    </source>
</evidence>
<evidence type="ECO:0000256" key="11">
    <source>
        <dbReference type="ARBA" id="ARBA00023277"/>
    </source>
</evidence>
<evidence type="ECO:0000256" key="4">
    <source>
        <dbReference type="ARBA" id="ARBA00022679"/>
    </source>
</evidence>
<comment type="subunit">
    <text evidence="12">Homodimer.</text>
</comment>
<evidence type="ECO:0000256" key="2">
    <source>
        <dbReference type="ARBA" id="ARBA00012035"/>
    </source>
</evidence>